<reference evidence="4" key="2">
    <citation type="submission" date="2017-02" db="UniProtKB">
        <authorList>
            <consortium name="WormBaseParasite"/>
        </authorList>
    </citation>
    <scope>IDENTIFICATION</scope>
</reference>
<keyword evidence="1" id="KW-0812">Transmembrane</keyword>
<dbReference type="STRING" id="6313.A0A0K0DBX8"/>
<dbReference type="GO" id="GO:0016747">
    <property type="term" value="F:acyltransferase activity, transferring groups other than amino-acyl groups"/>
    <property type="evidence" value="ECO:0007669"/>
    <property type="project" value="InterPro"/>
</dbReference>
<feature type="transmembrane region" description="Helical" evidence="1">
    <location>
        <begin position="167"/>
        <end position="186"/>
    </location>
</feature>
<dbReference type="Pfam" id="PF01757">
    <property type="entry name" value="Acyl_transf_3"/>
    <property type="match status" value="1"/>
</dbReference>
<dbReference type="AlphaFoldDB" id="A0A0K0DBX8"/>
<feature type="transmembrane region" description="Helical" evidence="1">
    <location>
        <begin position="76"/>
        <end position="99"/>
    </location>
</feature>
<organism evidence="3 4">
    <name type="scientific">Angiostrongylus cantonensis</name>
    <name type="common">Rat lungworm</name>
    <dbReference type="NCBI Taxonomy" id="6313"/>
    <lineage>
        <taxon>Eukaryota</taxon>
        <taxon>Metazoa</taxon>
        <taxon>Ecdysozoa</taxon>
        <taxon>Nematoda</taxon>
        <taxon>Chromadorea</taxon>
        <taxon>Rhabditida</taxon>
        <taxon>Rhabditina</taxon>
        <taxon>Rhabditomorpha</taxon>
        <taxon>Strongyloidea</taxon>
        <taxon>Metastrongylidae</taxon>
        <taxon>Angiostrongylus</taxon>
    </lineage>
</organism>
<evidence type="ECO:0000256" key="1">
    <source>
        <dbReference type="SAM" id="Phobius"/>
    </source>
</evidence>
<dbReference type="InterPro" id="IPR002656">
    <property type="entry name" value="Acyl_transf_3_dom"/>
</dbReference>
<keyword evidence="1" id="KW-1133">Transmembrane helix</keyword>
<evidence type="ECO:0000313" key="3">
    <source>
        <dbReference type="Proteomes" id="UP000035642"/>
    </source>
</evidence>
<keyword evidence="1" id="KW-0472">Membrane</keyword>
<evidence type="ECO:0000313" key="4">
    <source>
        <dbReference type="WBParaSite" id="ACAC_0000799501-mRNA-1"/>
    </source>
</evidence>
<protein>
    <submittedName>
        <fullName evidence="4">Acyl_transf_3 domain-containing protein</fullName>
    </submittedName>
</protein>
<dbReference type="PANTHER" id="PTHR23028">
    <property type="entry name" value="ACETYLTRANSFERASE"/>
    <property type="match status" value="1"/>
</dbReference>
<feature type="transmembrane region" description="Helical" evidence="1">
    <location>
        <begin position="198"/>
        <end position="221"/>
    </location>
</feature>
<feature type="domain" description="Acyltransferase 3" evidence="2">
    <location>
        <begin position="10"/>
        <end position="222"/>
    </location>
</feature>
<sequence>MNVSDGHRSDLQGIRAVSIVAVLAFHFYGERFPNGYVGVDQFFVLSGFLMSMMLERKKRLGSREIMQFYYRRVRRILPSYLLVVLLSLIASRFIFIQYLQASNWESAVYALTFTTNIKAADSIRNYLRMVTKASDLFTHTWSIALEMQFYLIFPFIFIVYKSICARLAYLFLVAAGSISLLFYIFLPSLYAFNMVHARLWQFVLGKHGTVCTFLTGGLILFHSPDSTSILSSKCFTYLGELSYSLYLVHWPIYTILKIQFPDNTMSEFV</sequence>
<dbReference type="GO" id="GO:0016020">
    <property type="term" value="C:membrane"/>
    <property type="evidence" value="ECO:0007669"/>
    <property type="project" value="TreeGrafter"/>
</dbReference>
<feature type="transmembrane region" description="Helical" evidence="1">
    <location>
        <begin position="35"/>
        <end position="55"/>
    </location>
</feature>
<feature type="transmembrane region" description="Helical" evidence="1">
    <location>
        <begin position="141"/>
        <end position="160"/>
    </location>
</feature>
<dbReference type="GO" id="GO:0000271">
    <property type="term" value="P:polysaccharide biosynthetic process"/>
    <property type="evidence" value="ECO:0007669"/>
    <property type="project" value="TreeGrafter"/>
</dbReference>
<dbReference type="PANTHER" id="PTHR23028:SF127">
    <property type="entry name" value="ACYL_TRANSF_3 DOMAIN-CONTAINING PROTEIN-RELATED"/>
    <property type="match status" value="1"/>
</dbReference>
<evidence type="ECO:0000259" key="2">
    <source>
        <dbReference type="Pfam" id="PF01757"/>
    </source>
</evidence>
<accession>A0A0K0DBX8</accession>
<dbReference type="InterPro" id="IPR050879">
    <property type="entry name" value="Acyltransferase_3"/>
</dbReference>
<keyword evidence="3" id="KW-1185">Reference proteome</keyword>
<name>A0A0K0DBX8_ANGCA</name>
<dbReference type="Proteomes" id="UP000035642">
    <property type="component" value="Unassembled WGS sequence"/>
</dbReference>
<dbReference type="WBParaSite" id="ACAC_0000799501-mRNA-1">
    <property type="protein sequence ID" value="ACAC_0000799501-mRNA-1"/>
    <property type="gene ID" value="ACAC_0000799501"/>
</dbReference>
<proteinExistence type="predicted"/>
<reference evidence="3" key="1">
    <citation type="submission" date="2012-09" db="EMBL/GenBank/DDBJ databases">
        <authorList>
            <person name="Martin A.A."/>
        </authorList>
    </citation>
    <scope>NUCLEOTIDE SEQUENCE</scope>
</reference>